<dbReference type="GO" id="GO:0008483">
    <property type="term" value="F:transaminase activity"/>
    <property type="evidence" value="ECO:0007669"/>
    <property type="project" value="UniProtKB-KW"/>
</dbReference>
<dbReference type="CDD" id="cd00610">
    <property type="entry name" value="OAT_like"/>
    <property type="match status" value="1"/>
</dbReference>
<comment type="similarity">
    <text evidence="2">Belongs to the class-III pyridoxal-phosphate-dependent aminotransferase family.</text>
</comment>
<evidence type="ECO:0000256" key="1">
    <source>
        <dbReference type="ARBA" id="ARBA00001933"/>
    </source>
</evidence>
<dbReference type="InterPro" id="IPR005814">
    <property type="entry name" value="Aminotrans_3"/>
</dbReference>
<dbReference type="NCBIfam" id="NF004426">
    <property type="entry name" value="PRK05769.1"/>
    <property type="match status" value="1"/>
</dbReference>
<reference evidence="4" key="1">
    <citation type="submission" date="2013-08" db="EMBL/GenBank/DDBJ databases">
        <authorList>
            <person name="Mendez C."/>
            <person name="Richter M."/>
            <person name="Ferrer M."/>
            <person name="Sanchez J."/>
        </authorList>
    </citation>
    <scope>NUCLEOTIDE SEQUENCE</scope>
</reference>
<dbReference type="GO" id="GO:0030170">
    <property type="term" value="F:pyridoxal phosphate binding"/>
    <property type="evidence" value="ECO:0007669"/>
    <property type="project" value="InterPro"/>
</dbReference>
<dbReference type="Gene3D" id="3.40.640.10">
    <property type="entry name" value="Type I PLP-dependent aspartate aminotransferase-like (Major domain)"/>
    <property type="match status" value="1"/>
</dbReference>
<dbReference type="EMBL" id="AUZX01000855">
    <property type="protein sequence ID" value="EQD80213.1"/>
    <property type="molecule type" value="Genomic_DNA"/>
</dbReference>
<dbReference type="GO" id="GO:0042802">
    <property type="term" value="F:identical protein binding"/>
    <property type="evidence" value="ECO:0007669"/>
    <property type="project" value="TreeGrafter"/>
</dbReference>
<evidence type="ECO:0000313" key="4">
    <source>
        <dbReference type="EMBL" id="EQD80213.1"/>
    </source>
</evidence>
<sequence length="402" mass="44623">FVEDVDDNVFVDFASGISVNNMGHTHPYITKKVEEQLWKLWHFAGTDFYYKAQVDAGRAIEEITPGKFGKKVFFTNSGTESNEAAIKIAKINKSKQGFIAFIGGFHGRSQGALSFTASKAIQRKGLFPTMPGVEHVPFPNPYRNVFNIDGYENPEELVELTMDFIEKYTFKMYAPPENLAAIMVEPIQGEGGYIVPPQTFHKKLKKLTEDNDMLLIMDEVQSGFGRSGKYFASEHFDVVPDIMSLAKAIANGIPMGATVFRADIDFPEKGLHSNTFGGNPLASVACVATIEAMKNENAVDNAAKRGVHLQKRLLELKDKYDAIGDVRGKGLMMAIDFVKDRRTKEPATKLRDKIEFESYKNGVILLSTGESAIRIIPPLIITDEQVDMGINAIENAIKTSLH</sequence>
<name>T1CF25_9ZZZZ</name>
<evidence type="ECO:0000256" key="3">
    <source>
        <dbReference type="ARBA" id="ARBA00022898"/>
    </source>
</evidence>
<dbReference type="PANTHER" id="PTHR11986">
    <property type="entry name" value="AMINOTRANSFERASE CLASS III"/>
    <property type="match status" value="1"/>
</dbReference>
<dbReference type="SUPFAM" id="SSF53383">
    <property type="entry name" value="PLP-dependent transferases"/>
    <property type="match status" value="1"/>
</dbReference>
<comment type="cofactor">
    <cofactor evidence="1">
        <name>pyridoxal 5'-phosphate</name>
        <dbReference type="ChEBI" id="CHEBI:597326"/>
    </cofactor>
</comment>
<reference evidence="4" key="2">
    <citation type="journal article" date="2014" name="ISME J.">
        <title>Microbial stratification in low pH oxic and suboxic macroscopic growths along an acid mine drainage.</title>
        <authorList>
            <person name="Mendez-Garcia C."/>
            <person name="Mesa V."/>
            <person name="Sprenger R.R."/>
            <person name="Richter M."/>
            <person name="Diez M.S."/>
            <person name="Solano J."/>
            <person name="Bargiela R."/>
            <person name="Golyshina O.V."/>
            <person name="Manteca A."/>
            <person name="Ramos J.L."/>
            <person name="Gallego J.R."/>
            <person name="Llorente I."/>
            <person name="Martins Dos Santos V.A."/>
            <person name="Jensen O.N."/>
            <person name="Pelaez A.I."/>
            <person name="Sanchez J."/>
            <person name="Ferrer M."/>
        </authorList>
    </citation>
    <scope>NUCLEOTIDE SEQUENCE</scope>
</reference>
<dbReference type="PIRSF" id="PIRSF000521">
    <property type="entry name" value="Transaminase_4ab_Lys_Orn"/>
    <property type="match status" value="1"/>
</dbReference>
<gene>
    <name evidence="4" type="ORF">B1A_01127</name>
</gene>
<dbReference type="InterPro" id="IPR049704">
    <property type="entry name" value="Aminotrans_3_PPA_site"/>
</dbReference>
<keyword evidence="4" id="KW-0808">Transferase</keyword>
<dbReference type="PROSITE" id="PS00600">
    <property type="entry name" value="AA_TRANSFER_CLASS_3"/>
    <property type="match status" value="1"/>
</dbReference>
<feature type="non-terminal residue" evidence="4">
    <location>
        <position position="1"/>
    </location>
</feature>
<dbReference type="InterPro" id="IPR050103">
    <property type="entry name" value="Class-III_PLP-dep_AT"/>
</dbReference>
<organism evidence="4">
    <name type="scientific">mine drainage metagenome</name>
    <dbReference type="NCBI Taxonomy" id="410659"/>
    <lineage>
        <taxon>unclassified sequences</taxon>
        <taxon>metagenomes</taxon>
        <taxon>ecological metagenomes</taxon>
    </lineage>
</organism>
<proteinExistence type="inferred from homology"/>
<keyword evidence="3" id="KW-0663">Pyridoxal phosphate</keyword>
<dbReference type="InterPro" id="IPR015421">
    <property type="entry name" value="PyrdxlP-dep_Trfase_major"/>
</dbReference>
<comment type="caution">
    <text evidence="4">The sequence shown here is derived from an EMBL/GenBank/DDBJ whole genome shotgun (WGS) entry which is preliminary data.</text>
</comment>
<protein>
    <submittedName>
        <fullName evidence="4">4-aminobutyrate aminotransferase</fullName>
    </submittedName>
</protein>
<evidence type="ECO:0000256" key="2">
    <source>
        <dbReference type="ARBA" id="ARBA00008954"/>
    </source>
</evidence>
<dbReference type="AlphaFoldDB" id="T1CF25"/>
<dbReference type="InterPro" id="IPR015422">
    <property type="entry name" value="PyrdxlP-dep_Trfase_small"/>
</dbReference>
<keyword evidence="4" id="KW-0032">Aminotransferase</keyword>
<dbReference type="InterPro" id="IPR015424">
    <property type="entry name" value="PyrdxlP-dep_Trfase"/>
</dbReference>
<dbReference type="FunFam" id="3.40.640.10:FF:000004">
    <property type="entry name" value="Acetylornithine aminotransferase"/>
    <property type="match status" value="1"/>
</dbReference>
<accession>T1CF25</accession>
<dbReference type="PANTHER" id="PTHR11986:SF58">
    <property type="entry name" value="LEUCINE_METHIONINE RACEMASE"/>
    <property type="match status" value="1"/>
</dbReference>
<dbReference type="Pfam" id="PF00202">
    <property type="entry name" value="Aminotran_3"/>
    <property type="match status" value="1"/>
</dbReference>
<dbReference type="Gene3D" id="3.90.1150.10">
    <property type="entry name" value="Aspartate Aminotransferase, domain 1"/>
    <property type="match status" value="1"/>
</dbReference>